<dbReference type="OrthoDB" id="5874085at2759"/>
<comment type="caution">
    <text evidence="7">The sequence shown here is derived from an EMBL/GenBank/DDBJ whole genome shotgun (WGS) entry which is preliminary data.</text>
</comment>
<feature type="transmembrane region" description="Helical" evidence="5">
    <location>
        <begin position="242"/>
        <end position="262"/>
    </location>
</feature>
<sequence>MVGLQPTMQSTHPNKDDDIVAAVAIFIVAVVGIVTNGMSAFTIFKMEHLRNAFGYSCASHAFGNLGVLFIFAFWAAPLLILQHHLIQEIHGYKFLSDTAGQLTIVFYYAGIYTNILITMNRCFIITWPALYQKYFNTSMTLRWIVLIWTIAFIQSCIYQFPGCHFYFDSQSYTWTYSASECGYAISTFFECSLNSFAVIFIISMDSFIFYRLRCMHKALLISGSNAISVTEQQQRRKREIRFFLQACCSESLYLFAVANFYGFVQLSRSKWATFILTTMVWELFHTVDGIILVAFNRDVRFCCHKKAAKKSEKTIEKTAMPICSRRPKPTKRASPLTMVSGGGLVRNVVGPVSNQLRLDAIVESHNKKCDQAGILISTS</sequence>
<feature type="transmembrane region" description="Helical" evidence="5">
    <location>
        <begin position="274"/>
        <end position="295"/>
    </location>
</feature>
<keyword evidence="3 5" id="KW-1133">Transmembrane helix</keyword>
<dbReference type="Pfam" id="PF10328">
    <property type="entry name" value="7TM_GPCR_Srx"/>
    <property type="match status" value="1"/>
</dbReference>
<dbReference type="OMA" id="GMACIDF"/>
<evidence type="ECO:0000256" key="4">
    <source>
        <dbReference type="ARBA" id="ARBA00023136"/>
    </source>
</evidence>
<dbReference type="InterPro" id="IPR000276">
    <property type="entry name" value="GPCR_Rhodpsn"/>
</dbReference>
<feature type="transmembrane region" description="Helical" evidence="5">
    <location>
        <begin position="65"/>
        <end position="85"/>
    </location>
</feature>
<protein>
    <submittedName>
        <fullName evidence="7">Serpentine receptor class X 45</fullName>
    </submittedName>
</protein>
<organism evidence="7 8">
    <name type="scientific">Toxocara canis</name>
    <name type="common">Canine roundworm</name>
    <dbReference type="NCBI Taxonomy" id="6265"/>
    <lineage>
        <taxon>Eukaryota</taxon>
        <taxon>Metazoa</taxon>
        <taxon>Ecdysozoa</taxon>
        <taxon>Nematoda</taxon>
        <taxon>Chromadorea</taxon>
        <taxon>Rhabditida</taxon>
        <taxon>Spirurina</taxon>
        <taxon>Ascaridomorpha</taxon>
        <taxon>Ascaridoidea</taxon>
        <taxon>Toxocaridae</taxon>
        <taxon>Toxocara</taxon>
    </lineage>
</organism>
<keyword evidence="2 5" id="KW-0812">Transmembrane</keyword>
<dbReference type="Proteomes" id="UP000031036">
    <property type="component" value="Unassembled WGS sequence"/>
</dbReference>
<evidence type="ECO:0000256" key="2">
    <source>
        <dbReference type="ARBA" id="ARBA00022692"/>
    </source>
</evidence>
<feature type="domain" description="G-protein coupled receptors family 1 profile" evidence="6">
    <location>
        <begin position="35"/>
        <end position="210"/>
    </location>
</feature>
<gene>
    <name evidence="7" type="primary">srx-45</name>
    <name evidence="7" type="ORF">Tcan_03626</name>
</gene>
<evidence type="ECO:0000313" key="8">
    <source>
        <dbReference type="Proteomes" id="UP000031036"/>
    </source>
</evidence>
<reference evidence="7 8" key="1">
    <citation type="submission" date="2014-11" db="EMBL/GenBank/DDBJ databases">
        <title>Genetic blueprint of the zoonotic pathogen Toxocara canis.</title>
        <authorList>
            <person name="Zhu X.-Q."/>
            <person name="Korhonen P.K."/>
            <person name="Cai H."/>
            <person name="Young N.D."/>
            <person name="Nejsum P."/>
            <person name="von Samson-Himmelstjerna G."/>
            <person name="Boag P.R."/>
            <person name="Tan P."/>
            <person name="Li Q."/>
            <person name="Min J."/>
            <person name="Yang Y."/>
            <person name="Wang X."/>
            <person name="Fang X."/>
            <person name="Hall R.S."/>
            <person name="Hofmann A."/>
            <person name="Sternberg P.W."/>
            <person name="Jex A.R."/>
            <person name="Gasser R.B."/>
        </authorList>
    </citation>
    <scope>NUCLEOTIDE SEQUENCE [LARGE SCALE GENOMIC DNA]</scope>
    <source>
        <strain evidence="7">PN_DK_2014</strain>
    </source>
</reference>
<evidence type="ECO:0000256" key="3">
    <source>
        <dbReference type="ARBA" id="ARBA00022989"/>
    </source>
</evidence>
<dbReference type="SUPFAM" id="SSF81321">
    <property type="entry name" value="Family A G protein-coupled receptor-like"/>
    <property type="match status" value="1"/>
</dbReference>
<keyword evidence="4 5" id="KW-0472">Membrane</keyword>
<dbReference type="PANTHER" id="PTHR23017:SF3">
    <property type="entry name" value="G-PROTEIN COUPLED RECEPTORS FAMILY 1 PROFILE DOMAIN-CONTAINING PROTEIN"/>
    <property type="match status" value="1"/>
</dbReference>
<feature type="transmembrane region" description="Helical" evidence="5">
    <location>
        <begin position="105"/>
        <end position="131"/>
    </location>
</feature>
<evidence type="ECO:0000256" key="1">
    <source>
        <dbReference type="ARBA" id="ARBA00004370"/>
    </source>
</evidence>
<evidence type="ECO:0000256" key="5">
    <source>
        <dbReference type="SAM" id="Phobius"/>
    </source>
</evidence>
<dbReference type="GO" id="GO:0016020">
    <property type="term" value="C:membrane"/>
    <property type="evidence" value="ECO:0007669"/>
    <property type="project" value="UniProtKB-SubCell"/>
</dbReference>
<dbReference type="PANTHER" id="PTHR23017">
    <property type="entry name" value="SERPENTINE RECEPTOR, CLASS X"/>
    <property type="match status" value="1"/>
</dbReference>
<dbReference type="Gene3D" id="1.20.1070.10">
    <property type="entry name" value="Rhodopsin 7-helix transmembrane proteins"/>
    <property type="match status" value="1"/>
</dbReference>
<dbReference type="PROSITE" id="PS00237">
    <property type="entry name" value="G_PROTEIN_RECEP_F1_1"/>
    <property type="match status" value="1"/>
</dbReference>
<name>A0A0B2VBQ5_TOXCA</name>
<feature type="transmembrane region" description="Helical" evidence="5">
    <location>
        <begin position="143"/>
        <end position="167"/>
    </location>
</feature>
<dbReference type="InterPro" id="IPR017452">
    <property type="entry name" value="GPCR_Rhodpsn_7TM"/>
</dbReference>
<feature type="transmembrane region" description="Helical" evidence="5">
    <location>
        <begin position="20"/>
        <end position="44"/>
    </location>
</feature>
<dbReference type="AlphaFoldDB" id="A0A0B2VBQ5"/>
<accession>A0A0B2VBQ5</accession>
<evidence type="ECO:0000313" key="7">
    <source>
        <dbReference type="EMBL" id="KHN78938.1"/>
    </source>
</evidence>
<evidence type="ECO:0000259" key="6">
    <source>
        <dbReference type="PROSITE" id="PS50262"/>
    </source>
</evidence>
<dbReference type="PROSITE" id="PS50262">
    <property type="entry name" value="G_PROTEIN_RECEP_F1_2"/>
    <property type="match status" value="1"/>
</dbReference>
<feature type="transmembrane region" description="Helical" evidence="5">
    <location>
        <begin position="187"/>
        <end position="210"/>
    </location>
</feature>
<keyword evidence="8" id="KW-1185">Reference proteome</keyword>
<dbReference type="EMBL" id="JPKZ01001973">
    <property type="protein sequence ID" value="KHN78938.1"/>
    <property type="molecule type" value="Genomic_DNA"/>
</dbReference>
<dbReference type="InterPro" id="IPR019430">
    <property type="entry name" value="7TM_GPCR_serpentine_rcpt_Srx"/>
</dbReference>
<dbReference type="GO" id="GO:0004930">
    <property type="term" value="F:G protein-coupled receptor activity"/>
    <property type="evidence" value="ECO:0007669"/>
    <property type="project" value="InterPro"/>
</dbReference>
<dbReference type="CDD" id="cd00637">
    <property type="entry name" value="7tm_classA_rhodopsin-like"/>
    <property type="match status" value="1"/>
</dbReference>
<proteinExistence type="predicted"/>
<comment type="subcellular location">
    <subcellularLocation>
        <location evidence="1">Membrane</location>
    </subcellularLocation>
</comment>
<keyword evidence="7" id="KW-0675">Receptor</keyword>